<dbReference type="Pfam" id="PF02837">
    <property type="entry name" value="Glyco_hydro_2_N"/>
    <property type="match status" value="1"/>
</dbReference>
<dbReference type="InterPro" id="IPR006102">
    <property type="entry name" value="Ig-like_GH2"/>
</dbReference>
<dbReference type="InterPro" id="IPR017853">
    <property type="entry name" value="GH"/>
</dbReference>
<dbReference type="PANTHER" id="PTHR42732">
    <property type="entry name" value="BETA-GALACTOSIDASE"/>
    <property type="match status" value="1"/>
</dbReference>
<dbReference type="Gene3D" id="3.20.20.80">
    <property type="entry name" value="Glycosidases"/>
    <property type="match status" value="1"/>
</dbReference>
<sequence>MTSVLRFLQTCGSVLIAVLAMAMSANPASGQVSFGNSEKFNGGWLFSLSDSPDAASPSFDDGSWTRVVLPHDWSVREPLSPTLASCTGYLPGGIGWYRKHFAVPSGKAEKWYVYFEGIYNRSEVYLNGHLLGSRPNGYISFMYDMTPYLNESGDNVLSVRVDHSRSADSRWYTGSGIYRDVWIVSAPEVHLAQWGTSYSLKELKKGRAVLQVKVSVDKGESPAGKLSVKTALYDREGRRVASASTPVRDTGVGVSEVSMELSVPDPELWSVDSPYLYTLSAELVCGRETVDGCRVRAGIREQGFDPDRGFALNGKWMKVKGVCLHHDAGVLGAAVPEDVWRRRLENLKSIGVNAIRMSHNPQAPAVYDLCDELGILVMDEAFDEWRFPKRKWIEGWNVGTPGFQGSADFFDAWCEADVTDMVRRDRNHPSIFLWSIGNEVDYPNDPYSHPVLDGSTISQPMFGGYHKDAPDAMELGEIAGRLAACVRAVDTSRPVTAALAGVVMSNETAYPDALDVVGYNYTEDRYDTDHAEYPERVIYGSENRPDIDAWKAVRDKDFIFGQFIWTGTDYLGESGPWPSRGFYTGLLDFGSFVKPRGHFRASLWSSEPVTYIGTYPSGNWLSVDAWDIWNYTPGEMIRVVCYTNSPQARLLLDGECVGEMKKYDDVTGIIYWDIPYRPGTLRAEGCDMDGNVLSSYEIKSSLRPYALKAYIDNAASAPDGHTVDHVIVEIVDENGTKVMLGDNEITCRIDGPATLLGLEAGNNSDMTDYTDNVHRAYHGRLLCYIRRDVQGQAVKLTFTSPLLEGCTIELR</sequence>
<evidence type="ECO:0000259" key="5">
    <source>
        <dbReference type="Pfam" id="PF00703"/>
    </source>
</evidence>
<dbReference type="InterPro" id="IPR036156">
    <property type="entry name" value="Beta-gal/glucu_dom_sf"/>
</dbReference>
<dbReference type="Pfam" id="PF00703">
    <property type="entry name" value="Glyco_hydro_2"/>
    <property type="match status" value="1"/>
</dbReference>
<evidence type="ECO:0000256" key="1">
    <source>
        <dbReference type="ARBA" id="ARBA00007401"/>
    </source>
</evidence>
<organism evidence="10 11">
    <name type="scientific">Candidatus Cryptobacteroides excrementipullorum</name>
    <dbReference type="NCBI Taxonomy" id="2840761"/>
    <lineage>
        <taxon>Bacteria</taxon>
        <taxon>Pseudomonadati</taxon>
        <taxon>Bacteroidota</taxon>
        <taxon>Bacteroidia</taxon>
        <taxon>Bacteroidales</taxon>
        <taxon>Candidatus Cryptobacteroides</taxon>
    </lineage>
</organism>
<feature type="domain" description="Glycoside hydrolase family 2 catalytic" evidence="6">
    <location>
        <begin position="308"/>
        <end position="497"/>
    </location>
</feature>
<keyword evidence="4" id="KW-0732">Signal</keyword>
<evidence type="ECO:0000313" key="11">
    <source>
        <dbReference type="Proteomes" id="UP000823771"/>
    </source>
</evidence>
<comment type="caution">
    <text evidence="10">The sequence shown here is derived from an EMBL/GenBank/DDBJ whole genome shotgun (WGS) entry which is preliminary data.</text>
</comment>
<dbReference type="AlphaFoldDB" id="A0A9D9IT59"/>
<feature type="domain" description="DUF4982" evidence="8">
    <location>
        <begin position="634"/>
        <end position="692"/>
    </location>
</feature>
<evidence type="ECO:0000256" key="3">
    <source>
        <dbReference type="ARBA" id="ARBA00023295"/>
    </source>
</evidence>
<dbReference type="PROSITE" id="PS00608">
    <property type="entry name" value="GLYCOSYL_HYDROL_F2_2"/>
    <property type="match status" value="1"/>
</dbReference>
<dbReference type="SUPFAM" id="SSF51445">
    <property type="entry name" value="(Trans)glycosidases"/>
    <property type="match status" value="1"/>
</dbReference>
<gene>
    <name evidence="10" type="ORF">IAB80_03110</name>
</gene>
<evidence type="ECO:0000259" key="6">
    <source>
        <dbReference type="Pfam" id="PF02836"/>
    </source>
</evidence>
<name>A0A9D9IT59_9BACT</name>
<reference evidence="10" key="1">
    <citation type="submission" date="2020-10" db="EMBL/GenBank/DDBJ databases">
        <authorList>
            <person name="Gilroy R."/>
        </authorList>
    </citation>
    <scope>NUCLEOTIDE SEQUENCE</scope>
    <source>
        <strain evidence="10">2478</strain>
    </source>
</reference>
<dbReference type="InterPro" id="IPR006103">
    <property type="entry name" value="Glyco_hydro_2_cat"/>
</dbReference>
<accession>A0A9D9IT59</accession>
<dbReference type="PRINTS" id="PR00132">
    <property type="entry name" value="GLHYDRLASE2"/>
</dbReference>
<comment type="similarity">
    <text evidence="1">Belongs to the glycosyl hydrolase 2 family.</text>
</comment>
<dbReference type="Proteomes" id="UP000823771">
    <property type="component" value="Unassembled WGS sequence"/>
</dbReference>
<keyword evidence="3" id="KW-0326">Glycosidase</keyword>
<feature type="domain" description="Glycoside hydrolase family 2 immunoglobulin-like beta-sandwich" evidence="5">
    <location>
        <begin position="190"/>
        <end position="300"/>
    </location>
</feature>
<evidence type="ECO:0000313" key="10">
    <source>
        <dbReference type="EMBL" id="MBO8477870.1"/>
    </source>
</evidence>
<evidence type="ECO:0000259" key="7">
    <source>
        <dbReference type="Pfam" id="PF02837"/>
    </source>
</evidence>
<dbReference type="Gene3D" id="2.60.120.260">
    <property type="entry name" value="Galactose-binding domain-like"/>
    <property type="match status" value="1"/>
</dbReference>
<dbReference type="InterPro" id="IPR006104">
    <property type="entry name" value="Glyco_hydro_2_N"/>
</dbReference>
<dbReference type="InterPro" id="IPR040605">
    <property type="entry name" value="Glyco_hydro2_dom5"/>
</dbReference>
<dbReference type="GO" id="GO:0005975">
    <property type="term" value="P:carbohydrate metabolic process"/>
    <property type="evidence" value="ECO:0007669"/>
    <property type="project" value="InterPro"/>
</dbReference>
<dbReference type="InterPro" id="IPR013783">
    <property type="entry name" value="Ig-like_fold"/>
</dbReference>
<dbReference type="SUPFAM" id="SSF49303">
    <property type="entry name" value="beta-Galactosidase/glucuronidase domain"/>
    <property type="match status" value="1"/>
</dbReference>
<dbReference type="Pfam" id="PF02836">
    <property type="entry name" value="Glyco_hydro_2_C"/>
    <property type="match status" value="1"/>
</dbReference>
<feature type="chain" id="PRO_5039358552" evidence="4">
    <location>
        <begin position="31"/>
        <end position="811"/>
    </location>
</feature>
<dbReference type="InterPro" id="IPR006101">
    <property type="entry name" value="Glyco_hydro_2"/>
</dbReference>
<dbReference type="InterPro" id="IPR051913">
    <property type="entry name" value="GH2_Domain-Containing"/>
</dbReference>
<dbReference type="Pfam" id="PF18565">
    <property type="entry name" value="Glyco_hydro2_C5"/>
    <property type="match status" value="1"/>
</dbReference>
<evidence type="ECO:0000256" key="2">
    <source>
        <dbReference type="ARBA" id="ARBA00022801"/>
    </source>
</evidence>
<feature type="domain" description="Glycoside hydrolase family 2" evidence="9">
    <location>
        <begin position="708"/>
        <end position="808"/>
    </location>
</feature>
<reference evidence="10" key="2">
    <citation type="journal article" date="2021" name="PeerJ">
        <title>Extensive microbial diversity within the chicken gut microbiome revealed by metagenomics and culture.</title>
        <authorList>
            <person name="Gilroy R."/>
            <person name="Ravi A."/>
            <person name="Getino M."/>
            <person name="Pursley I."/>
            <person name="Horton D.L."/>
            <person name="Alikhan N.F."/>
            <person name="Baker D."/>
            <person name="Gharbi K."/>
            <person name="Hall N."/>
            <person name="Watson M."/>
            <person name="Adriaenssens E.M."/>
            <person name="Foster-Nyarko E."/>
            <person name="Jarju S."/>
            <person name="Secka A."/>
            <person name="Antonio M."/>
            <person name="Oren A."/>
            <person name="Chaudhuri R.R."/>
            <person name="La Ragione R."/>
            <person name="Hildebrand F."/>
            <person name="Pallen M.J."/>
        </authorList>
    </citation>
    <scope>NUCLEOTIDE SEQUENCE</scope>
    <source>
        <strain evidence="10">2478</strain>
    </source>
</reference>
<protein>
    <submittedName>
        <fullName evidence="10">DUF4982 domain-containing protein</fullName>
    </submittedName>
</protein>
<evidence type="ECO:0000256" key="4">
    <source>
        <dbReference type="SAM" id="SignalP"/>
    </source>
</evidence>
<dbReference type="PANTHER" id="PTHR42732:SF1">
    <property type="entry name" value="BETA-MANNOSIDASE"/>
    <property type="match status" value="1"/>
</dbReference>
<evidence type="ECO:0000259" key="8">
    <source>
        <dbReference type="Pfam" id="PF16355"/>
    </source>
</evidence>
<dbReference type="GO" id="GO:0004553">
    <property type="term" value="F:hydrolase activity, hydrolyzing O-glycosyl compounds"/>
    <property type="evidence" value="ECO:0007669"/>
    <property type="project" value="InterPro"/>
</dbReference>
<evidence type="ECO:0000259" key="9">
    <source>
        <dbReference type="Pfam" id="PF18565"/>
    </source>
</evidence>
<dbReference type="InterPro" id="IPR023232">
    <property type="entry name" value="Glyco_hydro_2_AS"/>
</dbReference>
<feature type="domain" description="Glycosyl hydrolases family 2 sugar binding" evidence="7">
    <location>
        <begin position="38"/>
        <end position="187"/>
    </location>
</feature>
<dbReference type="SUPFAM" id="SSF49785">
    <property type="entry name" value="Galactose-binding domain-like"/>
    <property type="match status" value="1"/>
</dbReference>
<dbReference type="InterPro" id="IPR032311">
    <property type="entry name" value="DUF4982"/>
</dbReference>
<keyword evidence="2" id="KW-0378">Hydrolase</keyword>
<dbReference type="InterPro" id="IPR008979">
    <property type="entry name" value="Galactose-bd-like_sf"/>
</dbReference>
<dbReference type="EMBL" id="JADILZ010000028">
    <property type="protein sequence ID" value="MBO8477870.1"/>
    <property type="molecule type" value="Genomic_DNA"/>
</dbReference>
<dbReference type="Pfam" id="PF16355">
    <property type="entry name" value="DUF4982"/>
    <property type="match status" value="1"/>
</dbReference>
<dbReference type="Gene3D" id="2.60.40.10">
    <property type="entry name" value="Immunoglobulins"/>
    <property type="match status" value="3"/>
</dbReference>
<feature type="signal peptide" evidence="4">
    <location>
        <begin position="1"/>
        <end position="30"/>
    </location>
</feature>
<proteinExistence type="inferred from homology"/>